<gene>
    <name evidence="3" type="ORF">OIN59_24155</name>
</gene>
<comment type="caution">
    <text evidence="3">The sequence shown here is derived from an EMBL/GenBank/DDBJ whole genome shotgun (WGS) entry which is preliminary data.</text>
</comment>
<dbReference type="Gene3D" id="3.40.190.150">
    <property type="entry name" value="Bordetella uptake gene, domain 1"/>
    <property type="match status" value="1"/>
</dbReference>
<organism evidence="3 4">
    <name type="scientific">Acidovorax benzenivorans</name>
    <dbReference type="NCBI Taxonomy" id="2987520"/>
    <lineage>
        <taxon>Bacteria</taxon>
        <taxon>Pseudomonadati</taxon>
        <taxon>Pseudomonadota</taxon>
        <taxon>Betaproteobacteria</taxon>
        <taxon>Burkholderiales</taxon>
        <taxon>Comamonadaceae</taxon>
        <taxon>Acidovorax</taxon>
    </lineage>
</organism>
<dbReference type="SUPFAM" id="SSF53850">
    <property type="entry name" value="Periplasmic binding protein-like II"/>
    <property type="match status" value="1"/>
</dbReference>
<proteinExistence type="inferred from homology"/>
<evidence type="ECO:0000256" key="1">
    <source>
        <dbReference type="ARBA" id="ARBA00006987"/>
    </source>
</evidence>
<protein>
    <submittedName>
        <fullName evidence="3">Tripartite tricarboxylate transporter substrate binding protein</fullName>
    </submittedName>
</protein>
<evidence type="ECO:0000313" key="3">
    <source>
        <dbReference type="EMBL" id="MDD2180540.1"/>
    </source>
</evidence>
<keyword evidence="2" id="KW-0732">Signal</keyword>
<evidence type="ECO:0000256" key="2">
    <source>
        <dbReference type="SAM" id="SignalP"/>
    </source>
</evidence>
<dbReference type="PIRSF" id="PIRSF017082">
    <property type="entry name" value="YflP"/>
    <property type="match status" value="1"/>
</dbReference>
<feature type="signal peptide" evidence="2">
    <location>
        <begin position="1"/>
        <end position="30"/>
    </location>
</feature>
<dbReference type="Pfam" id="PF03401">
    <property type="entry name" value="TctC"/>
    <property type="match status" value="1"/>
</dbReference>
<keyword evidence="4" id="KW-1185">Reference proteome</keyword>
<dbReference type="PANTHER" id="PTHR42928">
    <property type="entry name" value="TRICARBOXYLATE-BINDING PROTEIN"/>
    <property type="match status" value="1"/>
</dbReference>
<dbReference type="Gene3D" id="3.40.190.10">
    <property type="entry name" value="Periplasmic binding protein-like II"/>
    <property type="match status" value="1"/>
</dbReference>
<evidence type="ECO:0000313" key="4">
    <source>
        <dbReference type="Proteomes" id="UP001148932"/>
    </source>
</evidence>
<name>A0ABT5S3K6_9BURK</name>
<dbReference type="RefSeq" id="WP_274114592.1">
    <property type="nucleotide sequence ID" value="NZ_JAPCKI010000024.1"/>
</dbReference>
<dbReference type="InterPro" id="IPR042100">
    <property type="entry name" value="Bug_dom1"/>
</dbReference>
<dbReference type="CDD" id="cd07012">
    <property type="entry name" value="PBP2_Bug_TTT"/>
    <property type="match status" value="1"/>
</dbReference>
<accession>A0ABT5S3K6</accession>
<dbReference type="PANTHER" id="PTHR42928:SF5">
    <property type="entry name" value="BLR1237 PROTEIN"/>
    <property type="match status" value="1"/>
</dbReference>
<reference evidence="3" key="1">
    <citation type="submission" date="2022-10" db="EMBL/GenBank/DDBJ databases">
        <title>Description of microaerobic benzene degrading bacteria.</title>
        <authorList>
            <person name="Bedics A."/>
            <person name="Tancsics A."/>
            <person name="Banerjee S."/>
        </authorList>
    </citation>
    <scope>NUCLEOTIDE SEQUENCE</scope>
    <source>
        <strain evidence="3">D2M1</strain>
    </source>
</reference>
<dbReference type="InterPro" id="IPR005064">
    <property type="entry name" value="BUG"/>
</dbReference>
<dbReference type="EMBL" id="JAPCKI010000024">
    <property type="protein sequence ID" value="MDD2180540.1"/>
    <property type="molecule type" value="Genomic_DNA"/>
</dbReference>
<comment type="similarity">
    <text evidence="1">Belongs to the UPF0065 (bug) family.</text>
</comment>
<sequence>MVTHSHLTRRAFAVGTALFGLTANALPAMAADFPTKPIRIIVPWPAGGGGDVVVRLMAPALSERLNTPVVVENRPGATGTIGSTIAAKSPADGYTLVYGTADSNSIMPHLLKGVSYDRRSFVAVAPIGYFPYALAVHPSVNASNLKEFVQLARVSVAPLSYASWGIGSSGHVLGESLKAATGIDMLHVPFQGTAPVLNALISGQVKAAILPMPLVEQYVKSGSIKLLGVAASERLPGLNELPTLKEQGANVDLTTWVGFLAPEKVPADVVARLHKAINEVEARPDVSARLRQLQVISQPMSQPDYQTFVDSEYERWGKVVRQSRITLE</sequence>
<dbReference type="Proteomes" id="UP001148932">
    <property type="component" value="Unassembled WGS sequence"/>
</dbReference>
<feature type="chain" id="PRO_5046664869" evidence="2">
    <location>
        <begin position="31"/>
        <end position="328"/>
    </location>
</feature>